<feature type="transmembrane region" description="Helical" evidence="7">
    <location>
        <begin position="292"/>
        <end position="310"/>
    </location>
</feature>
<reference evidence="10" key="2">
    <citation type="submission" date="2024-01" db="EMBL/GenBank/DDBJ databases">
        <title>Roseobacter fucihabitans sp. nov., isolated from the brown alga Fucus spiralis.</title>
        <authorList>
            <person name="Hahnke S."/>
            <person name="Berger M."/>
            <person name="Schlingloff A."/>
            <person name="Athale I."/>
            <person name="Neumann-Schaal M."/>
            <person name="Adenaya A."/>
            <person name="Poehlein A."/>
            <person name="Daniel R."/>
            <person name="Pertersen J."/>
            <person name="Brinkhoff T."/>
        </authorList>
    </citation>
    <scope>NUCLEOTIDE SEQUENCE [LARGE SCALE GENOMIC DNA]</scope>
    <source>
        <strain evidence="10">B14</strain>
    </source>
</reference>
<dbReference type="Pfam" id="PF00892">
    <property type="entry name" value="EamA"/>
    <property type="match status" value="2"/>
</dbReference>
<gene>
    <name evidence="9" type="ORF">ROLI_009370</name>
</gene>
<feature type="transmembrane region" description="Helical" evidence="7">
    <location>
        <begin position="26"/>
        <end position="42"/>
    </location>
</feature>
<feature type="transmembrane region" description="Helical" evidence="7">
    <location>
        <begin position="92"/>
        <end position="110"/>
    </location>
</feature>
<keyword evidence="3 7" id="KW-0812">Transmembrane</keyword>
<dbReference type="SUPFAM" id="SSF103481">
    <property type="entry name" value="Multidrug resistance efflux transporter EmrE"/>
    <property type="match status" value="2"/>
</dbReference>
<feature type="transmembrane region" description="Helical" evidence="7">
    <location>
        <begin position="62"/>
        <end position="80"/>
    </location>
</feature>
<dbReference type="RefSeq" id="WP_262386565.1">
    <property type="nucleotide sequence ID" value="NZ_CP143423.1"/>
</dbReference>
<evidence type="ECO:0000256" key="1">
    <source>
        <dbReference type="ARBA" id="ARBA00004141"/>
    </source>
</evidence>
<evidence type="ECO:0000256" key="5">
    <source>
        <dbReference type="ARBA" id="ARBA00023136"/>
    </source>
</evidence>
<name>A0ABZ2BPE8_9RHOB</name>
<evidence type="ECO:0000256" key="3">
    <source>
        <dbReference type="ARBA" id="ARBA00022692"/>
    </source>
</evidence>
<feature type="domain" description="EamA" evidence="8">
    <location>
        <begin position="175"/>
        <end position="310"/>
    </location>
</feature>
<dbReference type="InterPro" id="IPR000620">
    <property type="entry name" value="EamA_dom"/>
</dbReference>
<dbReference type="PANTHER" id="PTHR32322">
    <property type="entry name" value="INNER MEMBRANE TRANSPORTER"/>
    <property type="match status" value="1"/>
</dbReference>
<sequence>MSAPDGRDTLSPPDPRKASSALTRRDAMICSAVLIVMGAGWGMTQPLGKIAVSSGYKHFGLIFWQLFIGAALMALICALRGTRLPRERKQRAICLMVAIIGTIIPNTTSYQSIVHLPAGIASILLSMVPMWAFAIALAMGLDRFSGRRALGLLLGLCGVFLIAVPGASLLDIAVFWVLISLISGLCYGLEGNLVARFGTAGMDPFQVLYGASLIGTVIMAPVAVASGQWIPIEAAATLEGQALILASLIHVMVYAGYVWMVGRAGAVFAVQVSYLVTGFGVLWAKLILDEAYSGGIWMALLLMFAGMYLVQPRPKAVLAPG</sequence>
<feature type="transmembrane region" description="Helical" evidence="7">
    <location>
        <begin position="116"/>
        <end position="137"/>
    </location>
</feature>
<reference evidence="9 10" key="1">
    <citation type="submission" date="2015-07" db="EMBL/GenBank/DDBJ databases">
        <authorList>
            <person name="Voget S."/>
            <person name="Dogs M."/>
            <person name="Brinkhoff T.H."/>
            <person name="Daniel R."/>
        </authorList>
    </citation>
    <scope>NUCLEOTIDE SEQUENCE [LARGE SCALE GENOMIC DNA]</scope>
    <source>
        <strain evidence="9 10">B14</strain>
    </source>
</reference>
<organism evidence="9 10">
    <name type="scientific">Roseobacter fucihabitans</name>
    <dbReference type="NCBI Taxonomy" id="1537242"/>
    <lineage>
        <taxon>Bacteria</taxon>
        <taxon>Pseudomonadati</taxon>
        <taxon>Pseudomonadota</taxon>
        <taxon>Alphaproteobacteria</taxon>
        <taxon>Rhodobacterales</taxon>
        <taxon>Roseobacteraceae</taxon>
        <taxon>Roseobacter</taxon>
    </lineage>
</organism>
<evidence type="ECO:0000256" key="2">
    <source>
        <dbReference type="ARBA" id="ARBA00007362"/>
    </source>
</evidence>
<proteinExistence type="inferred from homology"/>
<feature type="transmembrane region" description="Helical" evidence="7">
    <location>
        <begin position="207"/>
        <end position="230"/>
    </location>
</feature>
<dbReference type="Proteomes" id="UP001318682">
    <property type="component" value="Chromosome"/>
</dbReference>
<comment type="similarity">
    <text evidence="2">Belongs to the EamA transporter family.</text>
</comment>
<accession>A0ABZ2BPE8</accession>
<feature type="domain" description="EamA" evidence="8">
    <location>
        <begin position="33"/>
        <end position="163"/>
    </location>
</feature>
<evidence type="ECO:0000256" key="4">
    <source>
        <dbReference type="ARBA" id="ARBA00022989"/>
    </source>
</evidence>
<feature type="transmembrane region" description="Helical" evidence="7">
    <location>
        <begin position="173"/>
        <end position="195"/>
    </location>
</feature>
<protein>
    <recommendedName>
        <fullName evidence="8">EamA domain-containing protein</fullName>
    </recommendedName>
</protein>
<comment type="subcellular location">
    <subcellularLocation>
        <location evidence="1">Membrane</location>
        <topology evidence="1">Multi-pass membrane protein</topology>
    </subcellularLocation>
</comment>
<feature type="transmembrane region" description="Helical" evidence="7">
    <location>
        <begin position="266"/>
        <end position="286"/>
    </location>
</feature>
<dbReference type="InterPro" id="IPR037185">
    <property type="entry name" value="EmrE-like"/>
</dbReference>
<dbReference type="PANTHER" id="PTHR32322:SF2">
    <property type="entry name" value="EAMA DOMAIN-CONTAINING PROTEIN"/>
    <property type="match status" value="1"/>
</dbReference>
<keyword evidence="10" id="KW-1185">Reference proteome</keyword>
<evidence type="ECO:0000256" key="7">
    <source>
        <dbReference type="SAM" id="Phobius"/>
    </source>
</evidence>
<feature type="region of interest" description="Disordered" evidence="6">
    <location>
        <begin position="1"/>
        <end position="22"/>
    </location>
</feature>
<dbReference type="InterPro" id="IPR050638">
    <property type="entry name" value="AA-Vitamin_Transporters"/>
</dbReference>
<keyword evidence="5 7" id="KW-0472">Membrane</keyword>
<evidence type="ECO:0000313" key="9">
    <source>
        <dbReference type="EMBL" id="WVX47864.1"/>
    </source>
</evidence>
<evidence type="ECO:0000259" key="8">
    <source>
        <dbReference type="Pfam" id="PF00892"/>
    </source>
</evidence>
<keyword evidence="4 7" id="KW-1133">Transmembrane helix</keyword>
<feature type="transmembrane region" description="Helical" evidence="7">
    <location>
        <begin position="242"/>
        <end position="259"/>
    </location>
</feature>
<evidence type="ECO:0000313" key="10">
    <source>
        <dbReference type="Proteomes" id="UP001318682"/>
    </source>
</evidence>
<dbReference type="EMBL" id="CP143423">
    <property type="protein sequence ID" value="WVX47864.1"/>
    <property type="molecule type" value="Genomic_DNA"/>
</dbReference>
<feature type="transmembrane region" description="Helical" evidence="7">
    <location>
        <begin position="149"/>
        <end position="167"/>
    </location>
</feature>
<evidence type="ECO:0000256" key="6">
    <source>
        <dbReference type="SAM" id="MobiDB-lite"/>
    </source>
</evidence>